<proteinExistence type="predicted"/>
<protein>
    <submittedName>
        <fullName evidence="9">4Fe-4S ferredoxin</fullName>
    </submittedName>
</protein>
<accession>A0A3G1KRZ6</accession>
<name>A0A3G1KRZ6_FORW1</name>
<dbReference type="SUPFAM" id="SSF54862">
    <property type="entry name" value="4Fe-4S ferredoxins"/>
    <property type="match status" value="1"/>
</dbReference>
<evidence type="ECO:0000256" key="7">
    <source>
        <dbReference type="SAM" id="Phobius"/>
    </source>
</evidence>
<dbReference type="GO" id="GO:0046872">
    <property type="term" value="F:metal ion binding"/>
    <property type="evidence" value="ECO:0007669"/>
    <property type="project" value="UniProtKB-KW"/>
</dbReference>
<dbReference type="InterPro" id="IPR017900">
    <property type="entry name" value="4Fe4S_Fe_S_CS"/>
</dbReference>
<organism evidence="9 10">
    <name type="scientific">Formimonas warabiya</name>
    <dbReference type="NCBI Taxonomy" id="1761012"/>
    <lineage>
        <taxon>Bacteria</taxon>
        <taxon>Bacillati</taxon>
        <taxon>Bacillota</taxon>
        <taxon>Clostridia</taxon>
        <taxon>Eubacteriales</taxon>
        <taxon>Peptococcaceae</taxon>
        <taxon>Candidatus Formimonas</taxon>
    </lineage>
</organism>
<gene>
    <name evidence="9" type="ORF">DCMF_11020</name>
</gene>
<dbReference type="KEGG" id="fwa:DCMF_11020"/>
<evidence type="ECO:0000256" key="2">
    <source>
        <dbReference type="ARBA" id="ARBA00022485"/>
    </source>
</evidence>
<keyword evidence="10" id="KW-1185">Reference proteome</keyword>
<dbReference type="Pfam" id="PF13237">
    <property type="entry name" value="Fer4_10"/>
    <property type="match status" value="1"/>
</dbReference>
<keyword evidence="4" id="KW-0249">Electron transport</keyword>
<keyword evidence="7" id="KW-0812">Transmembrane</keyword>
<keyword evidence="5" id="KW-0408">Iron</keyword>
<keyword evidence="7" id="KW-0472">Membrane</keyword>
<reference evidence="9 10" key="1">
    <citation type="submission" date="2016-10" db="EMBL/GenBank/DDBJ databases">
        <title>Complete Genome Sequence of Peptococcaceae strain DCMF.</title>
        <authorList>
            <person name="Edwards R.J."/>
            <person name="Holland S.I."/>
            <person name="Deshpande N.P."/>
            <person name="Wong Y.K."/>
            <person name="Ertan H."/>
            <person name="Manefield M."/>
            <person name="Russell T.L."/>
            <person name="Lee M.J."/>
        </authorList>
    </citation>
    <scope>NUCLEOTIDE SEQUENCE [LARGE SCALE GENOMIC DNA]</scope>
    <source>
        <strain evidence="9 10">DCMF</strain>
    </source>
</reference>
<keyword evidence="2" id="KW-0004">4Fe-4S</keyword>
<feature type="domain" description="4Fe-4S ferredoxin-type" evidence="8">
    <location>
        <begin position="192"/>
        <end position="218"/>
    </location>
</feature>
<evidence type="ECO:0000259" key="8">
    <source>
        <dbReference type="PROSITE" id="PS51379"/>
    </source>
</evidence>
<evidence type="ECO:0000256" key="1">
    <source>
        <dbReference type="ARBA" id="ARBA00022448"/>
    </source>
</evidence>
<sequence length="218" mass="24542">MIKTKDRFHQYAWVLLIAFCSIGLIYPAIGAVALVCMLAPVLWGFFQGRMWCGNFCPRGSFSDVILKKFSQKKPVPKFIKSGWFRNLFLFLLMSAFALQLVLSWGNAFATGAVFVRMIIITTMLTIVLDITFSHRTWCRICPMGNLAHYAAKTKTLKSNLRQITFDADKCIGCKVCSKNCPMGIDLLSHKSQGKVLDANCLKCKVCVEKCPRNSLYVS</sequence>
<evidence type="ECO:0000256" key="3">
    <source>
        <dbReference type="ARBA" id="ARBA00022723"/>
    </source>
</evidence>
<evidence type="ECO:0000256" key="6">
    <source>
        <dbReference type="ARBA" id="ARBA00023014"/>
    </source>
</evidence>
<evidence type="ECO:0000256" key="4">
    <source>
        <dbReference type="ARBA" id="ARBA00022982"/>
    </source>
</evidence>
<dbReference type="AlphaFoldDB" id="A0A3G1KRZ6"/>
<dbReference type="Pfam" id="PF12801">
    <property type="entry name" value="Fer4_5"/>
    <property type="match status" value="2"/>
</dbReference>
<dbReference type="GO" id="GO:0005886">
    <property type="term" value="C:plasma membrane"/>
    <property type="evidence" value="ECO:0007669"/>
    <property type="project" value="TreeGrafter"/>
</dbReference>
<dbReference type="EMBL" id="CP017634">
    <property type="protein sequence ID" value="ATW25228.1"/>
    <property type="molecule type" value="Genomic_DNA"/>
</dbReference>
<dbReference type="PANTHER" id="PTHR30176">
    <property type="entry name" value="FERREDOXIN-TYPE PROTEIN NAPH"/>
    <property type="match status" value="1"/>
</dbReference>
<dbReference type="Gene3D" id="3.30.70.20">
    <property type="match status" value="1"/>
</dbReference>
<dbReference type="PANTHER" id="PTHR30176:SF3">
    <property type="entry name" value="FERREDOXIN-TYPE PROTEIN NAPH"/>
    <property type="match status" value="1"/>
</dbReference>
<evidence type="ECO:0000256" key="5">
    <source>
        <dbReference type="ARBA" id="ARBA00023004"/>
    </source>
</evidence>
<dbReference type="PROSITE" id="PS51379">
    <property type="entry name" value="4FE4S_FER_2"/>
    <property type="match status" value="2"/>
</dbReference>
<keyword evidence="6" id="KW-0411">Iron-sulfur</keyword>
<dbReference type="InterPro" id="IPR051684">
    <property type="entry name" value="Electron_Trans/Redox"/>
</dbReference>
<dbReference type="RefSeq" id="WP_148134485.1">
    <property type="nucleotide sequence ID" value="NZ_CP017634.1"/>
</dbReference>
<keyword evidence="3" id="KW-0479">Metal-binding</keyword>
<dbReference type="OrthoDB" id="9786132at2"/>
<feature type="domain" description="4Fe-4S ferredoxin-type" evidence="8">
    <location>
        <begin position="161"/>
        <end position="190"/>
    </location>
</feature>
<feature type="transmembrane region" description="Helical" evidence="7">
    <location>
        <begin position="113"/>
        <end position="132"/>
    </location>
</feature>
<evidence type="ECO:0000313" key="9">
    <source>
        <dbReference type="EMBL" id="ATW25228.1"/>
    </source>
</evidence>
<dbReference type="InterPro" id="IPR017896">
    <property type="entry name" value="4Fe4S_Fe-S-bd"/>
</dbReference>
<keyword evidence="7" id="KW-1133">Transmembrane helix</keyword>
<dbReference type="PROSITE" id="PS00198">
    <property type="entry name" value="4FE4S_FER_1"/>
    <property type="match status" value="2"/>
</dbReference>
<evidence type="ECO:0000313" key="10">
    <source>
        <dbReference type="Proteomes" id="UP000323521"/>
    </source>
</evidence>
<dbReference type="GO" id="GO:0051539">
    <property type="term" value="F:4 iron, 4 sulfur cluster binding"/>
    <property type="evidence" value="ECO:0007669"/>
    <property type="project" value="UniProtKB-KW"/>
</dbReference>
<dbReference type="Proteomes" id="UP000323521">
    <property type="component" value="Chromosome"/>
</dbReference>
<feature type="transmembrane region" description="Helical" evidence="7">
    <location>
        <begin position="87"/>
        <end position="107"/>
    </location>
</feature>
<feature type="transmembrane region" description="Helical" evidence="7">
    <location>
        <begin position="12"/>
        <end position="42"/>
    </location>
</feature>
<keyword evidence="1" id="KW-0813">Transport</keyword>